<dbReference type="EMBL" id="JARJCM010000033">
    <property type="protein sequence ID" value="KAJ7038197.1"/>
    <property type="molecule type" value="Genomic_DNA"/>
</dbReference>
<proteinExistence type="predicted"/>
<sequence length="299" mass="33700">MPRPDICNRTEKLPTEIITEILLLATRDFGDEPVLDSENPWLLSQICSRWRYIALHTPRLWSSLILASDTPSLLVLPIASVFDFIERSGQLPLKLSIGTRWSRGSERPVLDLLFSQSHRWERLHIYWLNPKRRHFLTAFQASSFACLNSISFFKSAFKVNPTNIVIPTLSSLDLTRSSTDMLTHFTTPHLKHLRLEYAFSVFDPTHITSFLCRSACFLIRLALHHAAISTTDLLGLLQLLPDLGRVRNSFLGDERSPSYCLAHSKDCAVLGAQPAADVTGQFAPAIARLFARCTGVPCE</sequence>
<comment type="caution">
    <text evidence="1">The sequence shown here is derived from an EMBL/GenBank/DDBJ whole genome shotgun (WGS) entry which is preliminary data.</text>
</comment>
<name>A0AAD6X6A0_9AGAR</name>
<gene>
    <name evidence="1" type="ORF">C8F04DRAFT_371973</name>
</gene>
<evidence type="ECO:0008006" key="3">
    <source>
        <dbReference type="Google" id="ProtNLM"/>
    </source>
</evidence>
<evidence type="ECO:0000313" key="2">
    <source>
        <dbReference type="Proteomes" id="UP001218188"/>
    </source>
</evidence>
<accession>A0AAD6X6A0</accession>
<evidence type="ECO:0000313" key="1">
    <source>
        <dbReference type="EMBL" id="KAJ7038197.1"/>
    </source>
</evidence>
<dbReference type="Proteomes" id="UP001218188">
    <property type="component" value="Unassembled WGS sequence"/>
</dbReference>
<dbReference type="InterPro" id="IPR036047">
    <property type="entry name" value="F-box-like_dom_sf"/>
</dbReference>
<protein>
    <recommendedName>
        <fullName evidence="3">F-box domain-containing protein</fullName>
    </recommendedName>
</protein>
<keyword evidence="2" id="KW-1185">Reference proteome</keyword>
<organism evidence="1 2">
    <name type="scientific">Mycena alexandri</name>
    <dbReference type="NCBI Taxonomy" id="1745969"/>
    <lineage>
        <taxon>Eukaryota</taxon>
        <taxon>Fungi</taxon>
        <taxon>Dikarya</taxon>
        <taxon>Basidiomycota</taxon>
        <taxon>Agaricomycotina</taxon>
        <taxon>Agaricomycetes</taxon>
        <taxon>Agaricomycetidae</taxon>
        <taxon>Agaricales</taxon>
        <taxon>Marasmiineae</taxon>
        <taxon>Mycenaceae</taxon>
        <taxon>Mycena</taxon>
    </lineage>
</organism>
<dbReference type="SUPFAM" id="SSF81383">
    <property type="entry name" value="F-box domain"/>
    <property type="match status" value="1"/>
</dbReference>
<dbReference type="AlphaFoldDB" id="A0AAD6X6A0"/>
<reference evidence="1" key="1">
    <citation type="submission" date="2023-03" db="EMBL/GenBank/DDBJ databases">
        <title>Massive genome expansion in bonnet fungi (Mycena s.s.) driven by repeated elements and novel gene families across ecological guilds.</title>
        <authorList>
            <consortium name="Lawrence Berkeley National Laboratory"/>
            <person name="Harder C.B."/>
            <person name="Miyauchi S."/>
            <person name="Viragh M."/>
            <person name="Kuo A."/>
            <person name="Thoen E."/>
            <person name="Andreopoulos B."/>
            <person name="Lu D."/>
            <person name="Skrede I."/>
            <person name="Drula E."/>
            <person name="Henrissat B."/>
            <person name="Morin E."/>
            <person name="Kohler A."/>
            <person name="Barry K."/>
            <person name="LaButti K."/>
            <person name="Morin E."/>
            <person name="Salamov A."/>
            <person name="Lipzen A."/>
            <person name="Mereny Z."/>
            <person name="Hegedus B."/>
            <person name="Baldrian P."/>
            <person name="Stursova M."/>
            <person name="Weitz H."/>
            <person name="Taylor A."/>
            <person name="Grigoriev I.V."/>
            <person name="Nagy L.G."/>
            <person name="Martin F."/>
            <person name="Kauserud H."/>
        </authorList>
    </citation>
    <scope>NUCLEOTIDE SEQUENCE</scope>
    <source>
        <strain evidence="1">CBHHK200</strain>
    </source>
</reference>